<feature type="transmembrane region" description="Helical" evidence="2">
    <location>
        <begin position="80"/>
        <end position="98"/>
    </location>
</feature>
<evidence type="ECO:0000313" key="4">
    <source>
        <dbReference type="Proteomes" id="UP001176521"/>
    </source>
</evidence>
<reference evidence="3" key="1">
    <citation type="journal article" date="2023" name="PhytoFront">
        <title>Draft Genome Resources of Seven Strains of Tilletia horrida, Causal Agent of Kernel Smut of Rice.</title>
        <authorList>
            <person name="Khanal S."/>
            <person name="Antony Babu S."/>
            <person name="Zhou X.G."/>
        </authorList>
    </citation>
    <scope>NUCLEOTIDE SEQUENCE</scope>
    <source>
        <strain evidence="3">TX3</strain>
    </source>
</reference>
<keyword evidence="2" id="KW-0812">Transmembrane</keyword>
<gene>
    <name evidence="3" type="ORF">OC842_000626</name>
</gene>
<keyword evidence="2" id="KW-0472">Membrane</keyword>
<keyword evidence="4" id="KW-1185">Reference proteome</keyword>
<dbReference type="AlphaFoldDB" id="A0AAN6GGP7"/>
<feature type="compositionally biased region" description="Basic and acidic residues" evidence="1">
    <location>
        <begin position="194"/>
        <end position="205"/>
    </location>
</feature>
<name>A0AAN6GGP7_9BASI</name>
<feature type="region of interest" description="Disordered" evidence="1">
    <location>
        <begin position="178"/>
        <end position="229"/>
    </location>
</feature>
<dbReference type="Proteomes" id="UP001176521">
    <property type="component" value="Unassembled WGS sequence"/>
</dbReference>
<evidence type="ECO:0000256" key="1">
    <source>
        <dbReference type="SAM" id="MobiDB-lite"/>
    </source>
</evidence>
<feature type="compositionally biased region" description="Low complexity" evidence="1">
    <location>
        <begin position="367"/>
        <end position="377"/>
    </location>
</feature>
<organism evidence="3 4">
    <name type="scientific">Tilletia horrida</name>
    <dbReference type="NCBI Taxonomy" id="155126"/>
    <lineage>
        <taxon>Eukaryota</taxon>
        <taxon>Fungi</taxon>
        <taxon>Dikarya</taxon>
        <taxon>Basidiomycota</taxon>
        <taxon>Ustilaginomycotina</taxon>
        <taxon>Exobasidiomycetes</taxon>
        <taxon>Tilletiales</taxon>
        <taxon>Tilletiaceae</taxon>
        <taxon>Tilletia</taxon>
    </lineage>
</organism>
<feature type="region of interest" description="Disordered" evidence="1">
    <location>
        <begin position="460"/>
        <end position="493"/>
    </location>
</feature>
<sequence>MTLPVRAIIWTSLNLLRLLSIVASLLVFVSTITSMVADGRGVQRAQHDGVDVAALGCDYIPGTDVPVHVWGIFWAHLNRTFELFLLVFCILSELNWGGAPERVFSYTLPILSRSFGTAPLGLLQMILACSNLSHELGNFPLATNWILFIIGIFNVLAGAIFKAPGKNVRSFHASRRAAVADPPGGSGTGAGVARGKDADWNEKSFKPGLPFAHRWSSKPHKEGQPSNGLRQLRYLRDGTAGAPIVSVPIHAGPSGGGGAAVIGRPSQAFTSDENRKSAGQWQNARNSALSIAPPQAGNVAQARSAGGGAAPAPPATESVAASTAGRNLPPSEVYIYDSDTDRIRMPLASQSAPSGAQKTLKTSTTQPAKNPPASSSSAAFNLARAVVTRAEELARARIRKTDPPASSSMPVSAAVSKFADPAPVLDTSNTSVQYHVRYGERGEGYGEHWRGHLRQRSSASLTLGQQHAGHGAGAGPSGSLVMGLSSPPSAPQRVLYSSRVGMVSPGRPF</sequence>
<dbReference type="EMBL" id="JAPDMQ010000018">
    <property type="protein sequence ID" value="KAK0540144.1"/>
    <property type="molecule type" value="Genomic_DNA"/>
</dbReference>
<feature type="transmembrane region" description="Helical" evidence="2">
    <location>
        <begin position="15"/>
        <end position="37"/>
    </location>
</feature>
<feature type="compositionally biased region" description="Polar residues" evidence="1">
    <location>
        <begin position="348"/>
        <end position="366"/>
    </location>
</feature>
<feature type="compositionally biased region" description="Polar residues" evidence="1">
    <location>
        <begin position="267"/>
        <end position="289"/>
    </location>
</feature>
<feature type="region of interest" description="Disordered" evidence="1">
    <location>
        <begin position="246"/>
        <end position="333"/>
    </location>
</feature>
<protein>
    <submittedName>
        <fullName evidence="3">Uncharacterized protein</fullName>
    </submittedName>
</protein>
<proteinExistence type="predicted"/>
<feature type="transmembrane region" description="Helical" evidence="2">
    <location>
        <begin position="110"/>
        <end position="129"/>
    </location>
</feature>
<feature type="transmembrane region" description="Helical" evidence="2">
    <location>
        <begin position="141"/>
        <end position="161"/>
    </location>
</feature>
<accession>A0AAN6GGP7</accession>
<evidence type="ECO:0000256" key="2">
    <source>
        <dbReference type="SAM" id="Phobius"/>
    </source>
</evidence>
<evidence type="ECO:0000313" key="3">
    <source>
        <dbReference type="EMBL" id="KAK0540144.1"/>
    </source>
</evidence>
<comment type="caution">
    <text evidence="3">The sequence shown here is derived from an EMBL/GenBank/DDBJ whole genome shotgun (WGS) entry which is preliminary data.</text>
</comment>
<keyword evidence="2" id="KW-1133">Transmembrane helix</keyword>
<feature type="region of interest" description="Disordered" evidence="1">
    <location>
        <begin position="348"/>
        <end position="377"/>
    </location>
</feature>